<protein>
    <recommendedName>
        <fullName evidence="3">DUF3145 domain-containing protein</fullName>
    </recommendedName>
</protein>
<dbReference type="AlphaFoldDB" id="A0A077M2E8"/>
<dbReference type="Pfam" id="PF11343">
    <property type="entry name" value="DUF3145"/>
    <property type="match status" value="1"/>
</dbReference>
<evidence type="ECO:0000313" key="1">
    <source>
        <dbReference type="EMBL" id="CCH78405.1"/>
    </source>
</evidence>
<gene>
    <name evidence="1" type="ORF">BN12_2860004</name>
</gene>
<evidence type="ECO:0008006" key="3">
    <source>
        <dbReference type="Google" id="ProtNLM"/>
    </source>
</evidence>
<sequence length="149" mass="16296">MCPHIRWTLESTLGVRVGLDWAAQPAERGAVRAELTWHGEQGTGARIASALRAFTDIRFEVTEEPSLGADGSRWSHTPSLGIHHAWVGANGDTVVNEDRLREVVTLAQGSPEAMAEMIEELLGADWDAELEAFRYAGEGAPVRWLHKVG</sequence>
<dbReference type="STRING" id="1194083.BN12_2860004"/>
<keyword evidence="2" id="KW-1185">Reference proteome</keyword>
<dbReference type="EMBL" id="CAJB01000208">
    <property type="protein sequence ID" value="CCH78405.1"/>
    <property type="molecule type" value="Genomic_DNA"/>
</dbReference>
<proteinExistence type="predicted"/>
<dbReference type="Proteomes" id="UP000035721">
    <property type="component" value="Unassembled WGS sequence"/>
</dbReference>
<evidence type="ECO:0000313" key="2">
    <source>
        <dbReference type="Proteomes" id="UP000035721"/>
    </source>
</evidence>
<accession>A0A077M2E8</accession>
<organism evidence="1 2">
    <name type="scientific">Nostocoides japonicum T1-X7</name>
    <dbReference type="NCBI Taxonomy" id="1194083"/>
    <lineage>
        <taxon>Bacteria</taxon>
        <taxon>Bacillati</taxon>
        <taxon>Actinomycetota</taxon>
        <taxon>Actinomycetes</taxon>
        <taxon>Micrococcales</taxon>
        <taxon>Intrasporangiaceae</taxon>
        <taxon>Nostocoides</taxon>
    </lineage>
</organism>
<comment type="caution">
    <text evidence="1">The sequence shown here is derived from an EMBL/GenBank/DDBJ whole genome shotgun (WGS) entry which is preliminary data.</text>
</comment>
<name>A0A077M2E8_9MICO</name>
<dbReference type="InterPro" id="IPR021491">
    <property type="entry name" value="DUF3145"/>
</dbReference>
<reference evidence="1 2" key="1">
    <citation type="journal article" date="2013" name="ISME J.">
        <title>A metabolic model for members of the genus Tetrasphaera involved in enhanced biological phosphorus removal.</title>
        <authorList>
            <person name="Kristiansen R."/>
            <person name="Nguyen H.T.T."/>
            <person name="Saunders A.M."/>
            <person name="Nielsen J.L."/>
            <person name="Wimmer R."/>
            <person name="Le V.Q."/>
            <person name="McIlroy S.J."/>
            <person name="Petrovski S."/>
            <person name="Seviour R.J."/>
            <person name="Calteau A."/>
            <person name="Nielsen K.L."/>
            <person name="Nielsen P.H."/>
        </authorList>
    </citation>
    <scope>NUCLEOTIDE SEQUENCE [LARGE SCALE GENOMIC DNA]</scope>
    <source>
        <strain evidence="1 2">T1-X7</strain>
    </source>
</reference>